<reference evidence="2" key="2">
    <citation type="submission" date="2020-05" db="UniProtKB">
        <authorList>
            <consortium name="EnsemblMetazoa"/>
        </authorList>
    </citation>
    <scope>IDENTIFICATION</scope>
    <source>
        <strain evidence="2">IAEA</strain>
    </source>
</reference>
<sequence>MQAGFRGKRLVSIESLESGKPTTTASAKTASTKGIDSDKRYIKRNQGKWRDEVILQIQHFES</sequence>
<evidence type="ECO:0000313" key="2">
    <source>
        <dbReference type="EnsemblMetazoa" id="GPAI041297-PA"/>
    </source>
</evidence>
<proteinExistence type="predicted"/>
<name>A0A1B0ACM3_GLOPL</name>
<protein>
    <submittedName>
        <fullName evidence="2">Uncharacterized protein</fullName>
    </submittedName>
</protein>
<keyword evidence="3" id="KW-1185">Reference proteome</keyword>
<dbReference type="AlphaFoldDB" id="A0A1B0ACM3"/>
<organism evidence="2 3">
    <name type="scientific">Glossina pallidipes</name>
    <name type="common">Tsetse fly</name>
    <dbReference type="NCBI Taxonomy" id="7398"/>
    <lineage>
        <taxon>Eukaryota</taxon>
        <taxon>Metazoa</taxon>
        <taxon>Ecdysozoa</taxon>
        <taxon>Arthropoda</taxon>
        <taxon>Hexapoda</taxon>
        <taxon>Insecta</taxon>
        <taxon>Pterygota</taxon>
        <taxon>Neoptera</taxon>
        <taxon>Endopterygota</taxon>
        <taxon>Diptera</taxon>
        <taxon>Brachycera</taxon>
        <taxon>Muscomorpha</taxon>
        <taxon>Hippoboscoidea</taxon>
        <taxon>Glossinidae</taxon>
        <taxon>Glossina</taxon>
    </lineage>
</organism>
<feature type="region of interest" description="Disordered" evidence="1">
    <location>
        <begin position="15"/>
        <end position="34"/>
    </location>
</feature>
<evidence type="ECO:0000313" key="3">
    <source>
        <dbReference type="Proteomes" id="UP000092445"/>
    </source>
</evidence>
<dbReference type="VEuPathDB" id="VectorBase:GPAI041297"/>
<evidence type="ECO:0000256" key="1">
    <source>
        <dbReference type="SAM" id="MobiDB-lite"/>
    </source>
</evidence>
<dbReference type="EnsemblMetazoa" id="GPAI041297-RA">
    <property type="protein sequence ID" value="GPAI041297-PA"/>
    <property type="gene ID" value="GPAI041297"/>
</dbReference>
<feature type="compositionally biased region" description="Low complexity" evidence="1">
    <location>
        <begin position="22"/>
        <end position="33"/>
    </location>
</feature>
<accession>A0A1B0ACM3</accession>
<dbReference type="Proteomes" id="UP000092445">
    <property type="component" value="Unassembled WGS sequence"/>
</dbReference>
<reference evidence="3" key="1">
    <citation type="submission" date="2014-03" db="EMBL/GenBank/DDBJ databases">
        <authorList>
            <person name="Aksoy S."/>
            <person name="Warren W."/>
            <person name="Wilson R.K."/>
        </authorList>
    </citation>
    <scope>NUCLEOTIDE SEQUENCE [LARGE SCALE GENOMIC DNA]</scope>
    <source>
        <strain evidence="3">IAEA</strain>
    </source>
</reference>